<keyword evidence="3 9" id="KW-0479">Metal-binding</keyword>
<organism evidence="13 14">
    <name type="scientific">Clostridium bornimense</name>
    <dbReference type="NCBI Taxonomy" id="1216932"/>
    <lineage>
        <taxon>Bacteria</taxon>
        <taxon>Bacillati</taxon>
        <taxon>Bacillota</taxon>
        <taxon>Clostridia</taxon>
        <taxon>Eubacteriales</taxon>
        <taxon>Clostridiaceae</taxon>
        <taxon>Clostridium</taxon>
    </lineage>
</organism>
<feature type="domain" description="Thiamine phosphate synthase/TenI" evidence="12">
    <location>
        <begin position="6"/>
        <end position="186"/>
    </location>
</feature>
<keyword evidence="4 9" id="KW-0460">Magnesium</keyword>
<dbReference type="AlphaFoldDB" id="W6RSN0"/>
<dbReference type="GO" id="GO:0009229">
    <property type="term" value="P:thiamine diphosphate biosynthetic process"/>
    <property type="evidence" value="ECO:0007669"/>
    <property type="project" value="UniProtKB-UniRule"/>
</dbReference>
<comment type="cofactor">
    <cofactor evidence="9">
        <name>Mg(2+)</name>
        <dbReference type="ChEBI" id="CHEBI:18420"/>
    </cofactor>
    <text evidence="9">Binds 1 Mg(2+) ion per subunit.</text>
</comment>
<comment type="function">
    <text evidence="9">Condenses 4-methyl-5-(beta-hydroxyethyl)thiazole monophosphate (THZ-P) and 2-methyl-4-amino-5-hydroxymethyl pyrimidine pyrophosphate (HMP-PP) to form thiamine monophosphate (TMP).</text>
</comment>
<comment type="catalytic activity">
    <reaction evidence="8 9 10">
        <text>2-[(2R,5Z)-2-carboxy-4-methylthiazol-5(2H)-ylidene]ethyl phosphate + 4-amino-2-methyl-5-(diphosphooxymethyl)pyrimidine + 2 H(+) = thiamine phosphate + CO2 + diphosphate</text>
        <dbReference type="Rhea" id="RHEA:47844"/>
        <dbReference type="ChEBI" id="CHEBI:15378"/>
        <dbReference type="ChEBI" id="CHEBI:16526"/>
        <dbReference type="ChEBI" id="CHEBI:33019"/>
        <dbReference type="ChEBI" id="CHEBI:37575"/>
        <dbReference type="ChEBI" id="CHEBI:57841"/>
        <dbReference type="ChEBI" id="CHEBI:62899"/>
        <dbReference type="EC" id="2.5.1.3"/>
    </reaction>
</comment>
<keyword evidence="5 9" id="KW-0784">Thiamine biosynthesis</keyword>
<dbReference type="eggNOG" id="COG0352">
    <property type="taxonomic scope" value="Bacteria"/>
</dbReference>
<evidence type="ECO:0000256" key="7">
    <source>
        <dbReference type="ARBA" id="ARBA00047851"/>
    </source>
</evidence>
<evidence type="ECO:0000256" key="8">
    <source>
        <dbReference type="ARBA" id="ARBA00047883"/>
    </source>
</evidence>
<dbReference type="InterPro" id="IPR036206">
    <property type="entry name" value="ThiamineP_synth_sf"/>
</dbReference>
<evidence type="ECO:0000256" key="11">
    <source>
        <dbReference type="RuleBase" id="RU004253"/>
    </source>
</evidence>
<reference evidence="13 14" key="1">
    <citation type="submission" date="2013-11" db="EMBL/GenBank/DDBJ databases">
        <title>Complete genome sequence of Clostridum sp. M2/40.</title>
        <authorList>
            <person name="Wibberg D."/>
            <person name="Puehler A."/>
            <person name="Schlueter A."/>
        </authorList>
    </citation>
    <scope>NUCLEOTIDE SEQUENCE [LARGE SCALE GENOMIC DNA]</scope>
    <source>
        <strain evidence="14">M2/40</strain>
    </source>
</reference>
<protein>
    <recommendedName>
        <fullName evidence="9">Thiamine-phosphate synthase</fullName>
        <shortName evidence="9">TP synthase</shortName>
        <shortName evidence="9">TPS</shortName>
        <ecNumber evidence="9">2.5.1.3</ecNumber>
    </recommendedName>
    <alternativeName>
        <fullName evidence="9">Thiamine-phosphate pyrophosphorylase</fullName>
        <shortName evidence="9">TMP pyrophosphorylase</shortName>
        <shortName evidence="9">TMP-PPase</shortName>
    </alternativeName>
</protein>
<dbReference type="Proteomes" id="UP000019426">
    <property type="component" value="Chromosome M2/40_rep1"/>
</dbReference>
<dbReference type="EMBL" id="HG917868">
    <property type="protein sequence ID" value="CDM67606.1"/>
    <property type="molecule type" value="Genomic_DNA"/>
</dbReference>
<evidence type="ECO:0000256" key="6">
    <source>
        <dbReference type="ARBA" id="ARBA00047334"/>
    </source>
</evidence>
<feature type="binding site" evidence="9">
    <location>
        <position position="163"/>
    </location>
    <ligand>
        <name>2-[(2R,5Z)-2-carboxy-4-methylthiazol-5(2H)-ylidene]ethyl phosphate</name>
        <dbReference type="ChEBI" id="CHEBI:62899"/>
    </ligand>
</feature>
<evidence type="ECO:0000313" key="13">
    <source>
        <dbReference type="EMBL" id="CDM67606.1"/>
    </source>
</evidence>
<dbReference type="OrthoDB" id="9812206at2"/>
<dbReference type="InterPro" id="IPR034291">
    <property type="entry name" value="TMP_synthase"/>
</dbReference>
<evidence type="ECO:0000256" key="2">
    <source>
        <dbReference type="ARBA" id="ARBA00022679"/>
    </source>
</evidence>
<feature type="binding site" evidence="9">
    <location>
        <begin position="133"/>
        <end position="135"/>
    </location>
    <ligand>
        <name>2-[(2R,5Z)-2-carboxy-4-methylthiazol-5(2H)-ylidene]ethyl phosphate</name>
        <dbReference type="ChEBI" id="CHEBI:62899"/>
    </ligand>
</feature>
<dbReference type="PATRIC" id="fig|1216932.3.peg.424"/>
<evidence type="ECO:0000256" key="10">
    <source>
        <dbReference type="RuleBase" id="RU003826"/>
    </source>
</evidence>
<proteinExistence type="inferred from homology"/>
<dbReference type="STRING" id="1216932.CM240_0439"/>
<comment type="catalytic activity">
    <reaction evidence="6 9 10">
        <text>4-methyl-5-(2-phosphooxyethyl)-thiazole + 4-amino-2-methyl-5-(diphosphooxymethyl)pyrimidine + H(+) = thiamine phosphate + diphosphate</text>
        <dbReference type="Rhea" id="RHEA:22328"/>
        <dbReference type="ChEBI" id="CHEBI:15378"/>
        <dbReference type="ChEBI" id="CHEBI:33019"/>
        <dbReference type="ChEBI" id="CHEBI:37575"/>
        <dbReference type="ChEBI" id="CHEBI:57841"/>
        <dbReference type="ChEBI" id="CHEBI:58296"/>
        <dbReference type="EC" id="2.5.1.3"/>
    </reaction>
</comment>
<dbReference type="InterPro" id="IPR013785">
    <property type="entry name" value="Aldolase_TIM"/>
</dbReference>
<dbReference type="FunFam" id="3.20.20.70:FF:000096">
    <property type="entry name" value="Thiamine-phosphate synthase"/>
    <property type="match status" value="1"/>
</dbReference>
<dbReference type="NCBIfam" id="TIGR00693">
    <property type="entry name" value="thiE"/>
    <property type="match status" value="1"/>
</dbReference>
<sequence>MDKLRLYLVTDSEILKGRDFYEEIENALKGGVTTVQLREKNCDGREFLEKAIKLREITRKYGAWLIINDRVDIALLCDADGVHVGQSDIPAMEVRKILGNDRIIGVSARTIEEAKEAKLQGADYLGVGAIFPTNTKVDAKTITMEQLKAIKESVNIPVIAIGGLTLGRVRLLKQYGIDGYAVISAILKKEDIYEECVKWSNMVR</sequence>
<evidence type="ECO:0000256" key="9">
    <source>
        <dbReference type="HAMAP-Rule" id="MF_00097"/>
    </source>
</evidence>
<dbReference type="HAMAP" id="MF_00097">
    <property type="entry name" value="TMP_synthase"/>
    <property type="match status" value="1"/>
</dbReference>
<comment type="catalytic activity">
    <reaction evidence="7 9 10">
        <text>2-(2-carboxy-4-methylthiazol-5-yl)ethyl phosphate + 4-amino-2-methyl-5-(diphosphooxymethyl)pyrimidine + 2 H(+) = thiamine phosphate + CO2 + diphosphate</text>
        <dbReference type="Rhea" id="RHEA:47848"/>
        <dbReference type="ChEBI" id="CHEBI:15378"/>
        <dbReference type="ChEBI" id="CHEBI:16526"/>
        <dbReference type="ChEBI" id="CHEBI:33019"/>
        <dbReference type="ChEBI" id="CHEBI:37575"/>
        <dbReference type="ChEBI" id="CHEBI:57841"/>
        <dbReference type="ChEBI" id="CHEBI:62890"/>
        <dbReference type="EC" id="2.5.1.3"/>
    </reaction>
</comment>
<feature type="binding site" evidence="9">
    <location>
        <position position="136"/>
    </location>
    <ligand>
        <name>4-amino-2-methyl-5-(diphosphooxymethyl)pyrimidine</name>
        <dbReference type="ChEBI" id="CHEBI:57841"/>
    </ligand>
</feature>
<accession>W6RSN0</accession>
<comment type="similarity">
    <text evidence="9 10">Belongs to the thiamine-phosphate synthase family.</text>
</comment>
<dbReference type="GO" id="GO:0000287">
    <property type="term" value="F:magnesium ion binding"/>
    <property type="evidence" value="ECO:0007669"/>
    <property type="project" value="UniProtKB-UniRule"/>
</dbReference>
<dbReference type="GO" id="GO:0005737">
    <property type="term" value="C:cytoplasm"/>
    <property type="evidence" value="ECO:0007669"/>
    <property type="project" value="TreeGrafter"/>
</dbReference>
<evidence type="ECO:0000313" key="14">
    <source>
        <dbReference type="Proteomes" id="UP000019426"/>
    </source>
</evidence>
<feature type="binding site" evidence="9">
    <location>
        <position position="88"/>
    </location>
    <ligand>
        <name>Mg(2+)</name>
        <dbReference type="ChEBI" id="CHEBI:18420"/>
    </ligand>
</feature>
<dbReference type="InterPro" id="IPR022998">
    <property type="entry name" value="ThiamineP_synth_TenI"/>
</dbReference>
<dbReference type="PANTHER" id="PTHR20857">
    <property type="entry name" value="THIAMINE-PHOSPHATE PYROPHOSPHORYLASE"/>
    <property type="match status" value="1"/>
</dbReference>
<evidence type="ECO:0000259" key="12">
    <source>
        <dbReference type="Pfam" id="PF02581"/>
    </source>
</evidence>
<evidence type="ECO:0000256" key="5">
    <source>
        <dbReference type="ARBA" id="ARBA00022977"/>
    </source>
</evidence>
<dbReference type="HOGENOM" id="CLU_018272_3_2_9"/>
<dbReference type="Gene3D" id="3.20.20.70">
    <property type="entry name" value="Aldolase class I"/>
    <property type="match status" value="1"/>
</dbReference>
<keyword evidence="2 9" id="KW-0808">Transferase</keyword>
<dbReference type="GO" id="GO:0004789">
    <property type="term" value="F:thiamine-phosphate diphosphorylase activity"/>
    <property type="evidence" value="ECO:0007669"/>
    <property type="project" value="UniProtKB-UniRule"/>
</dbReference>
<dbReference type="SUPFAM" id="SSF51391">
    <property type="entry name" value="Thiamin phosphate synthase"/>
    <property type="match status" value="1"/>
</dbReference>
<feature type="binding site" evidence="9">
    <location>
        <begin position="183"/>
        <end position="184"/>
    </location>
    <ligand>
        <name>2-[(2R,5Z)-2-carboxy-4-methylthiazol-5(2H)-ylidene]ethyl phosphate</name>
        <dbReference type="ChEBI" id="CHEBI:62899"/>
    </ligand>
</feature>
<evidence type="ECO:0000256" key="3">
    <source>
        <dbReference type="ARBA" id="ARBA00022723"/>
    </source>
</evidence>
<dbReference type="CDD" id="cd00564">
    <property type="entry name" value="TMP_TenI"/>
    <property type="match status" value="1"/>
</dbReference>
<dbReference type="KEGG" id="clt:CM240_0439"/>
<feature type="binding site" evidence="9">
    <location>
        <position position="107"/>
    </location>
    <ligand>
        <name>4-amino-2-methyl-5-(diphosphooxymethyl)pyrimidine</name>
        <dbReference type="ChEBI" id="CHEBI:57841"/>
    </ligand>
</feature>
<name>W6RSN0_9CLOT</name>
<dbReference type="UniPathway" id="UPA00060">
    <property type="reaction ID" value="UER00141"/>
</dbReference>
<dbReference type="PANTHER" id="PTHR20857:SF23">
    <property type="entry name" value="THIAMINE BIOSYNTHETIC BIFUNCTIONAL ENZYME"/>
    <property type="match status" value="1"/>
</dbReference>
<feature type="binding site" evidence="9">
    <location>
        <position position="68"/>
    </location>
    <ligand>
        <name>4-amino-2-methyl-5-(diphosphooxymethyl)pyrimidine</name>
        <dbReference type="ChEBI" id="CHEBI:57841"/>
    </ligand>
</feature>
<gene>
    <name evidence="9 13" type="primary">thiE</name>
    <name evidence="13" type="ORF">CM240_0439</name>
</gene>
<comment type="pathway">
    <text evidence="1 9 11">Cofactor biosynthesis; thiamine diphosphate biosynthesis; thiamine phosphate from 4-amino-2-methyl-5-diphosphomethylpyrimidine and 4-methyl-5-(2-phosphoethyl)-thiazole: step 1/1.</text>
</comment>
<dbReference type="Pfam" id="PF02581">
    <property type="entry name" value="TMP-TENI"/>
    <property type="match status" value="1"/>
</dbReference>
<evidence type="ECO:0000256" key="4">
    <source>
        <dbReference type="ARBA" id="ARBA00022842"/>
    </source>
</evidence>
<evidence type="ECO:0000256" key="1">
    <source>
        <dbReference type="ARBA" id="ARBA00005165"/>
    </source>
</evidence>
<dbReference type="GO" id="GO:0009228">
    <property type="term" value="P:thiamine biosynthetic process"/>
    <property type="evidence" value="ECO:0007669"/>
    <property type="project" value="UniProtKB-KW"/>
</dbReference>
<dbReference type="EC" id="2.5.1.3" evidence="9"/>
<keyword evidence="14" id="KW-1185">Reference proteome</keyword>
<feature type="binding site" evidence="9">
    <location>
        <position position="69"/>
    </location>
    <ligand>
        <name>Mg(2+)</name>
        <dbReference type="ChEBI" id="CHEBI:18420"/>
    </ligand>
</feature>
<feature type="binding site" evidence="9">
    <location>
        <begin position="36"/>
        <end position="40"/>
    </location>
    <ligand>
        <name>4-amino-2-methyl-5-(diphosphooxymethyl)pyrimidine</name>
        <dbReference type="ChEBI" id="CHEBI:57841"/>
    </ligand>
</feature>